<protein>
    <recommendedName>
        <fullName evidence="3">Tetratricopeptide repeat protein</fullName>
    </recommendedName>
</protein>
<evidence type="ECO:0000313" key="2">
    <source>
        <dbReference type="EMBL" id="AAZ23068.1"/>
    </source>
</evidence>
<evidence type="ECO:0000256" key="1">
    <source>
        <dbReference type="SAM" id="MobiDB-lite"/>
    </source>
</evidence>
<feature type="region of interest" description="Disordered" evidence="1">
    <location>
        <begin position="109"/>
        <end position="130"/>
    </location>
</feature>
<feature type="compositionally biased region" description="Basic and acidic residues" evidence="1">
    <location>
        <begin position="117"/>
        <end position="127"/>
    </location>
</feature>
<name>Q45R92_STRFR</name>
<sequence>MRKMRIFRRRGASQDGDRAEQAVQEYRTAFERGLAAEQSQGPAQALADFARAQHALDRLDAVSPELLSEVAQARAGLLYAMGRARTGVGDVAGAVEALDRAEELYRRMESEQLATRGEGERRGDPRETGPVPAVLLTADVRLRRALAHAEWGRPFSALSDVDMAIGGYMRAGAFAPFSDRSGDAARILAVGAGIQLRVGDHELALECGQESLARYRESGRIGPEAIPYAIGIAAPVVSMLEAARGRWDAALAVDGVILEAAELDGAATAAAHARIGVHLRAAGRDAEAAGHLALAARGSHDRIAEMEREFGSVPAPSLREALLEAERTESTRLAGGVRPGALDPLAIRTLRLSLCGGDGARLSATGRMNVVKAVPRQVTLLARIGHQLIASDRLPTARRVLWDALLLCDAARRWTALNPGDPTMAVPLREAAESAVAGAAALVDTLERAGDPTSDALTADLGNAGERLGLSAH</sequence>
<feature type="compositionally biased region" description="Basic residues" evidence="1">
    <location>
        <begin position="1"/>
        <end position="11"/>
    </location>
</feature>
<accession>Q45R92</accession>
<evidence type="ECO:0008006" key="3">
    <source>
        <dbReference type="Google" id="ProtNLM"/>
    </source>
</evidence>
<reference evidence="2" key="1">
    <citation type="journal article" date="2006" name="J. Ind. Microbiol. Biotechnol.">
        <title>The lipopeptide antibiotic A54145 biosynthetic gene cluster from Streptomyces fradiae.</title>
        <authorList>
            <person name="Miao V."/>
            <person name="Brost R."/>
            <person name="Chapple J."/>
            <person name="She K."/>
            <person name="Coeffet-Le Gal M.F."/>
            <person name="Baltz R.H."/>
        </authorList>
    </citation>
    <scope>NUCLEOTIDE SEQUENCE</scope>
    <source>
        <strain evidence="2">NRRL18158</strain>
    </source>
</reference>
<dbReference type="Gene3D" id="1.25.40.10">
    <property type="entry name" value="Tetratricopeptide repeat domain"/>
    <property type="match status" value="1"/>
</dbReference>
<feature type="region of interest" description="Disordered" evidence="1">
    <location>
        <begin position="1"/>
        <end position="20"/>
    </location>
</feature>
<dbReference type="EMBL" id="DQ118863">
    <property type="protein sequence ID" value="AAZ23068.1"/>
    <property type="molecule type" value="Genomic_DNA"/>
</dbReference>
<dbReference type="AlphaFoldDB" id="Q45R92"/>
<dbReference type="InterPro" id="IPR011990">
    <property type="entry name" value="TPR-like_helical_dom_sf"/>
</dbReference>
<proteinExistence type="predicted"/>
<dbReference type="SUPFAM" id="SSF48452">
    <property type="entry name" value="TPR-like"/>
    <property type="match status" value="1"/>
</dbReference>
<organism evidence="2">
    <name type="scientific">Streptomyces fradiae</name>
    <name type="common">Streptomyces roseoflavus</name>
    <dbReference type="NCBI Taxonomy" id="1906"/>
    <lineage>
        <taxon>Bacteria</taxon>
        <taxon>Bacillati</taxon>
        <taxon>Actinomycetota</taxon>
        <taxon>Actinomycetes</taxon>
        <taxon>Kitasatosporales</taxon>
        <taxon>Streptomycetaceae</taxon>
        <taxon>Streptomyces</taxon>
    </lineage>
</organism>